<sequence>MTQSHIILVRHGEPSASWSEHPDPGLSKRGLNQAEKTSKNFSFDFESYQLFSSPKKRAIQTMECIAKEINQSFEIDDRFIEIPSKGISQNIKQDWLIEIFKTPIKDLPPQISSWYNNLIEWLYNFEDQAIITTHFMVINALVSHLKNNNMIAYFNPGFASRTEIWMQNGILTKLILGKAKKTVLNF</sequence>
<dbReference type="GO" id="GO:0016791">
    <property type="term" value="F:phosphatase activity"/>
    <property type="evidence" value="ECO:0007669"/>
    <property type="project" value="TreeGrafter"/>
</dbReference>
<dbReference type="Gene3D" id="3.40.50.1240">
    <property type="entry name" value="Phosphoglycerate mutase-like"/>
    <property type="match status" value="1"/>
</dbReference>
<evidence type="ECO:0008006" key="2">
    <source>
        <dbReference type="Google" id="ProtNLM"/>
    </source>
</evidence>
<dbReference type="CDD" id="cd07067">
    <property type="entry name" value="HP_PGM_like"/>
    <property type="match status" value="1"/>
</dbReference>
<reference evidence="1" key="1">
    <citation type="submission" date="2018-05" db="EMBL/GenBank/DDBJ databases">
        <authorList>
            <person name="Lanie J.A."/>
            <person name="Ng W.-L."/>
            <person name="Kazmierczak K.M."/>
            <person name="Andrzejewski T.M."/>
            <person name="Davidsen T.M."/>
            <person name="Wayne K.J."/>
            <person name="Tettelin H."/>
            <person name="Glass J.I."/>
            <person name="Rusch D."/>
            <person name="Podicherti R."/>
            <person name="Tsui H.-C.T."/>
            <person name="Winkler M.E."/>
        </authorList>
    </citation>
    <scope>NUCLEOTIDE SEQUENCE</scope>
</reference>
<dbReference type="GO" id="GO:0005737">
    <property type="term" value="C:cytoplasm"/>
    <property type="evidence" value="ECO:0007669"/>
    <property type="project" value="TreeGrafter"/>
</dbReference>
<dbReference type="AlphaFoldDB" id="A0A381X2R6"/>
<dbReference type="InterPro" id="IPR050275">
    <property type="entry name" value="PGM_Phosphatase"/>
</dbReference>
<dbReference type="SUPFAM" id="SSF53254">
    <property type="entry name" value="Phosphoglycerate mutase-like"/>
    <property type="match status" value="1"/>
</dbReference>
<dbReference type="SMART" id="SM00855">
    <property type="entry name" value="PGAM"/>
    <property type="match status" value="1"/>
</dbReference>
<gene>
    <name evidence="1" type="ORF">METZ01_LOCUS111722</name>
</gene>
<dbReference type="Pfam" id="PF00300">
    <property type="entry name" value="His_Phos_1"/>
    <property type="match status" value="1"/>
</dbReference>
<evidence type="ECO:0000313" key="1">
    <source>
        <dbReference type="EMBL" id="SVA58868.1"/>
    </source>
</evidence>
<dbReference type="PANTHER" id="PTHR48100">
    <property type="entry name" value="BROAD-SPECIFICITY PHOSPHATASE YOR283W-RELATED"/>
    <property type="match status" value="1"/>
</dbReference>
<protein>
    <recommendedName>
        <fullName evidence="2">Phosphoglycerate mutase (2,3-diphosphoglycerate-dependent)</fullName>
    </recommendedName>
</protein>
<dbReference type="InterPro" id="IPR029033">
    <property type="entry name" value="His_PPase_superfam"/>
</dbReference>
<organism evidence="1">
    <name type="scientific">marine metagenome</name>
    <dbReference type="NCBI Taxonomy" id="408172"/>
    <lineage>
        <taxon>unclassified sequences</taxon>
        <taxon>metagenomes</taxon>
        <taxon>ecological metagenomes</taxon>
    </lineage>
</organism>
<dbReference type="EMBL" id="UINC01013661">
    <property type="protein sequence ID" value="SVA58868.1"/>
    <property type="molecule type" value="Genomic_DNA"/>
</dbReference>
<proteinExistence type="predicted"/>
<dbReference type="InterPro" id="IPR013078">
    <property type="entry name" value="His_Pase_superF_clade-1"/>
</dbReference>
<dbReference type="PANTHER" id="PTHR48100:SF1">
    <property type="entry name" value="HISTIDINE PHOSPHATASE FAMILY PROTEIN-RELATED"/>
    <property type="match status" value="1"/>
</dbReference>
<accession>A0A381X2R6</accession>
<name>A0A381X2R6_9ZZZZ</name>